<comment type="pathway">
    <text evidence="2">Amino-acid biosynthesis; L-cysteine biosynthesis; L-cysteine from L-serine: step 2/2.</text>
</comment>
<dbReference type="RefSeq" id="WP_063377012.1">
    <property type="nucleotide sequence ID" value="NZ_AUXT01000154.1"/>
</dbReference>
<dbReference type="InterPro" id="IPR001926">
    <property type="entry name" value="TrpB-like_PALP"/>
</dbReference>
<dbReference type="CDD" id="cd01561">
    <property type="entry name" value="CBS_like"/>
    <property type="match status" value="1"/>
</dbReference>
<evidence type="ECO:0000256" key="6">
    <source>
        <dbReference type="ARBA" id="ARBA00022898"/>
    </source>
</evidence>
<evidence type="ECO:0000256" key="2">
    <source>
        <dbReference type="ARBA" id="ARBA00004962"/>
    </source>
</evidence>
<reference evidence="9 10" key="1">
    <citation type="submission" date="2013-07" db="EMBL/GenBank/DDBJ databases">
        <title>Comparative Genomic and Metabolomic Analysis of Twelve Strains of Pseudoalteromonas luteoviolacea.</title>
        <authorList>
            <person name="Vynne N.G."/>
            <person name="Mansson M."/>
            <person name="Gram L."/>
        </authorList>
    </citation>
    <scope>NUCLEOTIDE SEQUENCE [LARGE SCALE GENOMIC DNA]</scope>
    <source>
        <strain evidence="9 10">NCIMB 1942</strain>
    </source>
</reference>
<proteinExistence type="predicted"/>
<dbReference type="GO" id="GO:0004124">
    <property type="term" value="F:cysteine synthase activity"/>
    <property type="evidence" value="ECO:0007669"/>
    <property type="project" value="UniProtKB-EC"/>
</dbReference>
<dbReference type="PATRIC" id="fig|1365253.3.peg.2325"/>
<dbReference type="NCBIfam" id="TIGR03945">
    <property type="entry name" value="PLP_SbnA_fam"/>
    <property type="match status" value="1"/>
</dbReference>
<evidence type="ECO:0000256" key="3">
    <source>
        <dbReference type="ARBA" id="ARBA00011738"/>
    </source>
</evidence>
<dbReference type="SUPFAM" id="SSF53686">
    <property type="entry name" value="Tryptophan synthase beta subunit-like PLP-dependent enzymes"/>
    <property type="match status" value="1"/>
</dbReference>
<gene>
    <name evidence="9" type="ORF">N482_09530</name>
</gene>
<evidence type="ECO:0000313" key="10">
    <source>
        <dbReference type="Proteomes" id="UP000076587"/>
    </source>
</evidence>
<keyword evidence="6" id="KW-0663">Pyridoxal phosphate</keyword>
<dbReference type="EMBL" id="AUXT01000154">
    <property type="protein sequence ID" value="KZN47390.1"/>
    <property type="molecule type" value="Genomic_DNA"/>
</dbReference>
<evidence type="ECO:0000256" key="4">
    <source>
        <dbReference type="ARBA" id="ARBA00012681"/>
    </source>
</evidence>
<evidence type="ECO:0000256" key="1">
    <source>
        <dbReference type="ARBA" id="ARBA00001933"/>
    </source>
</evidence>
<accession>A0A167C958</accession>
<dbReference type="EC" id="2.5.1.47" evidence="4"/>
<sequence length="325" mass="35655">MIFKSPLDCVFDDLFVEENTLLPHANLFLKMEGFSIGGSIKIKPALKMISRLELQGKLKQGSKVIESSSGNLGIALSIICAAKGYEFICVVDPNILPSSERLIRAYGAKIIKVKNKDENGGFLNSRIAKIRALCQQDESLVWINQYENIDNIEAHYLYTAKSIARQFPDLDYIFVGAGTTGTLGGISQFFKKNMPQTKIIAVDSVGSITFGGISGKRKIPGLGASKEPPISRLSYFDGLIRIEEQDTLDMCHQLANRGLLVGGSTGTVLCGVKAYADQIPVGAKVVAISPDHGERYLNTIYSPEWLDEHFSINNADSEQLLQENF</sequence>
<evidence type="ECO:0000259" key="8">
    <source>
        <dbReference type="Pfam" id="PF00291"/>
    </source>
</evidence>
<evidence type="ECO:0000313" key="9">
    <source>
        <dbReference type="EMBL" id="KZN47390.1"/>
    </source>
</evidence>
<feature type="domain" description="Tryptophan synthase beta chain-like PALP" evidence="8">
    <location>
        <begin position="25"/>
        <end position="291"/>
    </location>
</feature>
<comment type="catalytic activity">
    <reaction evidence="7">
        <text>O-acetyl-L-serine + hydrogen sulfide = L-cysteine + acetate</text>
        <dbReference type="Rhea" id="RHEA:14829"/>
        <dbReference type="ChEBI" id="CHEBI:29919"/>
        <dbReference type="ChEBI" id="CHEBI:30089"/>
        <dbReference type="ChEBI" id="CHEBI:35235"/>
        <dbReference type="ChEBI" id="CHEBI:58340"/>
        <dbReference type="EC" id="2.5.1.47"/>
    </reaction>
</comment>
<dbReference type="Pfam" id="PF00291">
    <property type="entry name" value="PALP"/>
    <property type="match status" value="1"/>
</dbReference>
<dbReference type="OrthoDB" id="9805733at2"/>
<dbReference type="InterPro" id="IPR023927">
    <property type="entry name" value="SbnA"/>
</dbReference>
<dbReference type="Gene3D" id="3.40.50.1100">
    <property type="match status" value="2"/>
</dbReference>
<dbReference type="InterPro" id="IPR036052">
    <property type="entry name" value="TrpB-like_PALP_sf"/>
</dbReference>
<dbReference type="PANTHER" id="PTHR10314">
    <property type="entry name" value="CYSTATHIONINE BETA-SYNTHASE"/>
    <property type="match status" value="1"/>
</dbReference>
<dbReference type="AlphaFoldDB" id="A0A167C958"/>
<comment type="cofactor">
    <cofactor evidence="1">
        <name>pyridoxal 5'-phosphate</name>
        <dbReference type="ChEBI" id="CHEBI:597326"/>
    </cofactor>
</comment>
<evidence type="ECO:0000256" key="5">
    <source>
        <dbReference type="ARBA" id="ARBA00022679"/>
    </source>
</evidence>
<name>A0A167C958_9GAMM</name>
<dbReference type="Proteomes" id="UP000076587">
    <property type="component" value="Unassembled WGS sequence"/>
</dbReference>
<protein>
    <recommendedName>
        <fullName evidence="4">cysteine synthase</fullName>
        <ecNumber evidence="4">2.5.1.47</ecNumber>
    </recommendedName>
</protein>
<evidence type="ECO:0000256" key="7">
    <source>
        <dbReference type="ARBA" id="ARBA00047931"/>
    </source>
</evidence>
<comment type="subunit">
    <text evidence="3">Homodimer.</text>
</comment>
<dbReference type="InterPro" id="IPR050214">
    <property type="entry name" value="Cys_Synth/Cystath_Beta-Synth"/>
</dbReference>
<organism evidence="9 10">
    <name type="scientific">Pseudoalteromonas luteoviolacea NCIMB 1942</name>
    <dbReference type="NCBI Taxonomy" id="1365253"/>
    <lineage>
        <taxon>Bacteria</taxon>
        <taxon>Pseudomonadati</taxon>
        <taxon>Pseudomonadota</taxon>
        <taxon>Gammaproteobacteria</taxon>
        <taxon>Alteromonadales</taxon>
        <taxon>Pseudoalteromonadaceae</taxon>
        <taxon>Pseudoalteromonas</taxon>
    </lineage>
</organism>
<comment type="caution">
    <text evidence="9">The sequence shown here is derived from an EMBL/GenBank/DDBJ whole genome shotgun (WGS) entry which is preliminary data.</text>
</comment>
<keyword evidence="5" id="KW-0808">Transferase</keyword>